<dbReference type="InterPro" id="IPR010288">
    <property type="entry name" value="EcsB_ABC"/>
</dbReference>
<feature type="transmembrane region" description="Helical" evidence="1">
    <location>
        <begin position="379"/>
        <end position="398"/>
    </location>
</feature>
<gene>
    <name evidence="2" type="ORF">SAMN04488559_102124</name>
</gene>
<dbReference type="STRING" id="142588.SAMN04488559_102124"/>
<feature type="transmembrane region" description="Helical" evidence="1">
    <location>
        <begin position="306"/>
        <end position="325"/>
    </location>
</feature>
<dbReference type="OrthoDB" id="2447941at2"/>
<organism evidence="2 3">
    <name type="scientific">Isobaculum melis</name>
    <dbReference type="NCBI Taxonomy" id="142588"/>
    <lineage>
        <taxon>Bacteria</taxon>
        <taxon>Bacillati</taxon>
        <taxon>Bacillota</taxon>
        <taxon>Bacilli</taxon>
        <taxon>Lactobacillales</taxon>
        <taxon>Carnobacteriaceae</taxon>
        <taxon>Isobaculum</taxon>
    </lineage>
</organism>
<keyword evidence="1" id="KW-0472">Membrane</keyword>
<accession>A0A1H9QLM7</accession>
<evidence type="ECO:0000256" key="1">
    <source>
        <dbReference type="SAM" id="Phobius"/>
    </source>
</evidence>
<feature type="transmembrane region" description="Helical" evidence="1">
    <location>
        <begin position="58"/>
        <end position="81"/>
    </location>
</feature>
<keyword evidence="1" id="KW-0812">Transmembrane</keyword>
<keyword evidence="3" id="KW-1185">Reference proteome</keyword>
<feature type="transmembrane region" description="Helical" evidence="1">
    <location>
        <begin position="354"/>
        <end position="373"/>
    </location>
</feature>
<dbReference type="PIRSF" id="PIRSF037259">
    <property type="entry name" value="EcsB_ABC"/>
    <property type="match status" value="1"/>
</dbReference>
<dbReference type="AlphaFoldDB" id="A0A1H9QLM7"/>
<dbReference type="GO" id="GO:0016020">
    <property type="term" value="C:membrane"/>
    <property type="evidence" value="ECO:0007669"/>
    <property type="project" value="InterPro"/>
</dbReference>
<evidence type="ECO:0000313" key="2">
    <source>
        <dbReference type="EMBL" id="SER60653.1"/>
    </source>
</evidence>
<feature type="transmembrane region" description="Helical" evidence="1">
    <location>
        <begin position="21"/>
        <end position="46"/>
    </location>
</feature>
<proteinExistence type="predicted"/>
<feature type="transmembrane region" description="Helical" evidence="1">
    <location>
        <begin position="174"/>
        <end position="207"/>
    </location>
</feature>
<keyword evidence="1" id="KW-1133">Transmembrane helix</keyword>
<name>A0A1H9QLM7_9LACT</name>
<feature type="transmembrane region" description="Helical" evidence="1">
    <location>
        <begin position="131"/>
        <end position="153"/>
    </location>
</feature>
<evidence type="ECO:0000313" key="3">
    <source>
        <dbReference type="Proteomes" id="UP000198948"/>
    </source>
</evidence>
<dbReference type="Pfam" id="PF05975">
    <property type="entry name" value="EcsB"/>
    <property type="match status" value="1"/>
</dbReference>
<sequence length="404" mass="46417">MDMSSIWKERAALHQKKMARYLKYVFNDHFMLVVVILLGAAILGYADWVKSLSESFSLGKWLAVVVLFMSLFIGKVATLIEPPDAVFLLPLEKQISPYLKKVILHSLMLPGAILAFVTALIMPLLAVTAGIPFVFFFYFYGVLLLVKVLDLMLQVVQLRQLSSERHIQLKALRVGLFLSSVILLIVTPIMISLPMILALFAFVSWFMTATTKQFELLNWEKMVTTEQHRMHRIYQFINLFTDIPALKGKVKRRKYLDPLLGWIQVKNAQTYLYLYARTFIRGNEYSGLYVRLTGIAMLVSYFNEQFYLTLFISALLIYLTGFQLLPLRQHHEDMIFTHLYPTAEQFKGQALQRLMLILLVVEALFIAVASLFTLTFVQAGLLLGVNLCVALLFALFYVPNRMKK</sequence>
<dbReference type="EMBL" id="FOHA01000002">
    <property type="protein sequence ID" value="SER60653.1"/>
    <property type="molecule type" value="Genomic_DNA"/>
</dbReference>
<dbReference type="RefSeq" id="WP_092649946.1">
    <property type="nucleotide sequence ID" value="NZ_FOHA01000002.1"/>
</dbReference>
<reference evidence="2 3" key="1">
    <citation type="submission" date="2016-10" db="EMBL/GenBank/DDBJ databases">
        <authorList>
            <person name="de Groot N.N."/>
        </authorList>
    </citation>
    <scope>NUCLEOTIDE SEQUENCE [LARGE SCALE GENOMIC DNA]</scope>
    <source>
        <strain evidence="2 3">DSM 13760</strain>
    </source>
</reference>
<feature type="transmembrane region" description="Helical" evidence="1">
    <location>
        <begin position="102"/>
        <end position="125"/>
    </location>
</feature>
<dbReference type="Proteomes" id="UP000198948">
    <property type="component" value="Unassembled WGS sequence"/>
</dbReference>
<protein>
    <submittedName>
        <fullName evidence="2">ABC-2 type transport system permease protein</fullName>
    </submittedName>
</protein>